<feature type="chain" id="PRO_5045886693" evidence="2">
    <location>
        <begin position="29"/>
        <end position="139"/>
    </location>
</feature>
<keyword evidence="1" id="KW-0812">Transmembrane</keyword>
<sequence length="139" mass="15265">MTATRLKAMLPPAASVVVAVAIATVVVAADPTSEAGFPLPPCPLKLLFGIDCPGCGAARMIYSLLHGDLPAAVHYNAAAVLFVPFFLWTWGGWAWGRWRGRRVRTWEQWRWSPHVALVLIAVWSVARNLPFEPFSSLRA</sequence>
<dbReference type="RefSeq" id="WP_345364800.1">
    <property type="nucleotide sequence ID" value="NZ_BAABII010000012.1"/>
</dbReference>
<reference evidence="3 4" key="1">
    <citation type="submission" date="2024-08" db="EMBL/GenBank/DDBJ databases">
        <title>Genome mining of Saccharopolyspora cebuensis PGLac3 from Nigerian medicinal plant.</title>
        <authorList>
            <person name="Ezeobiora C.E."/>
            <person name="Igbokwe N.H."/>
            <person name="Amin D.H."/>
            <person name="Mendie U.E."/>
        </authorList>
    </citation>
    <scope>NUCLEOTIDE SEQUENCE [LARGE SCALE GENOMIC DNA]</scope>
    <source>
        <strain evidence="3 4">PGLac3</strain>
    </source>
</reference>
<name>A0ABV4CGX6_9PSEU</name>
<comment type="caution">
    <text evidence="3">The sequence shown here is derived from an EMBL/GenBank/DDBJ whole genome shotgun (WGS) entry which is preliminary data.</text>
</comment>
<evidence type="ECO:0000313" key="4">
    <source>
        <dbReference type="Proteomes" id="UP001564626"/>
    </source>
</evidence>
<keyword evidence="1" id="KW-1133">Transmembrane helix</keyword>
<feature type="transmembrane region" description="Helical" evidence="1">
    <location>
        <begin position="73"/>
        <end position="96"/>
    </location>
</feature>
<proteinExistence type="predicted"/>
<dbReference type="EMBL" id="JBGEHV010000009">
    <property type="protein sequence ID" value="MEY8039247.1"/>
    <property type="molecule type" value="Genomic_DNA"/>
</dbReference>
<dbReference type="Proteomes" id="UP001564626">
    <property type="component" value="Unassembled WGS sequence"/>
</dbReference>
<organism evidence="3 4">
    <name type="scientific">Saccharopolyspora cebuensis</name>
    <dbReference type="NCBI Taxonomy" id="418759"/>
    <lineage>
        <taxon>Bacteria</taxon>
        <taxon>Bacillati</taxon>
        <taxon>Actinomycetota</taxon>
        <taxon>Actinomycetes</taxon>
        <taxon>Pseudonocardiales</taxon>
        <taxon>Pseudonocardiaceae</taxon>
        <taxon>Saccharopolyspora</taxon>
    </lineage>
</organism>
<protein>
    <submittedName>
        <fullName evidence="3">DUF2752 domain-containing protein</fullName>
    </submittedName>
</protein>
<keyword evidence="1" id="KW-0472">Membrane</keyword>
<evidence type="ECO:0000256" key="1">
    <source>
        <dbReference type="SAM" id="Phobius"/>
    </source>
</evidence>
<accession>A0ABV4CGX6</accession>
<evidence type="ECO:0000313" key="3">
    <source>
        <dbReference type="EMBL" id="MEY8039247.1"/>
    </source>
</evidence>
<keyword evidence="4" id="KW-1185">Reference proteome</keyword>
<dbReference type="Pfam" id="PF10825">
    <property type="entry name" value="DUF2752"/>
    <property type="match status" value="1"/>
</dbReference>
<gene>
    <name evidence="3" type="ORF">AB8O55_07535</name>
</gene>
<evidence type="ECO:0000256" key="2">
    <source>
        <dbReference type="SAM" id="SignalP"/>
    </source>
</evidence>
<dbReference type="InterPro" id="IPR021215">
    <property type="entry name" value="DUF2752"/>
</dbReference>
<feature type="signal peptide" evidence="2">
    <location>
        <begin position="1"/>
        <end position="28"/>
    </location>
</feature>
<keyword evidence="2" id="KW-0732">Signal</keyword>